<reference evidence="2 3" key="1">
    <citation type="journal article" date="2020" name="PLoS ONE">
        <title>Weirdo19ES is a novel singleton mycobacteriophage that selects for glycolipid deficient phage-resistant M. smegmatis mutants.</title>
        <authorList>
            <person name="Suarez C.A."/>
            <person name="Franceschelli J.J."/>
            <person name="Tasselli S.E."/>
            <person name="Morbidoni H.R."/>
        </authorList>
    </citation>
    <scope>NUCLEOTIDE SEQUENCE [LARGE SCALE GENOMIC DNA]</scope>
</reference>
<name>A0A6M2YSR7_9CAUD</name>
<feature type="region of interest" description="Disordered" evidence="1">
    <location>
        <begin position="1"/>
        <end position="22"/>
    </location>
</feature>
<evidence type="ECO:0000313" key="3">
    <source>
        <dbReference type="Proteomes" id="UP000501191"/>
    </source>
</evidence>
<dbReference type="EMBL" id="MN103533">
    <property type="protein sequence ID" value="QEA10815.1"/>
    <property type="molecule type" value="Genomic_DNA"/>
</dbReference>
<accession>A0A6M2YSR7</accession>
<evidence type="ECO:0000256" key="1">
    <source>
        <dbReference type="SAM" id="MobiDB-lite"/>
    </source>
</evidence>
<feature type="compositionally biased region" description="Low complexity" evidence="1">
    <location>
        <begin position="56"/>
        <end position="68"/>
    </location>
</feature>
<dbReference type="KEGG" id="vg:63911483"/>
<keyword evidence="3" id="KW-1185">Reference proteome</keyword>
<feature type="compositionally biased region" description="Basic and acidic residues" evidence="1">
    <location>
        <begin position="1"/>
        <end position="14"/>
    </location>
</feature>
<proteinExistence type="predicted"/>
<organism evidence="2 3">
    <name type="scientific">Mycobacterium phage Weirdo19</name>
    <dbReference type="NCBI Taxonomy" id="2601610"/>
    <lineage>
        <taxon>Viruses</taxon>
        <taxon>Duplodnaviria</taxon>
        <taxon>Heunggongvirae</taxon>
        <taxon>Uroviricota</taxon>
        <taxon>Caudoviricetes</taxon>
        <taxon>Rosariovirus</taxon>
        <taxon>Rosariovirus Weirdo19ES</taxon>
    </lineage>
</organism>
<feature type="region of interest" description="Disordered" evidence="1">
    <location>
        <begin position="56"/>
        <end position="85"/>
    </location>
</feature>
<protein>
    <submittedName>
        <fullName evidence="2">Uncharacterized protein</fullName>
    </submittedName>
</protein>
<feature type="region of interest" description="Disordered" evidence="1">
    <location>
        <begin position="132"/>
        <end position="160"/>
    </location>
</feature>
<dbReference type="GeneID" id="63911483"/>
<evidence type="ECO:0000313" key="2">
    <source>
        <dbReference type="EMBL" id="QEA10815.1"/>
    </source>
</evidence>
<dbReference type="RefSeq" id="YP_010050748.1">
    <property type="nucleotide sequence ID" value="NC_054433.1"/>
</dbReference>
<sequence>MGWADDPAKVRAAQEAEEEAREQIARRLDAEANKRLTPFERKLLGVLEDIRDGLAAPAAGPDPARLGPMMSGPAVDNLLDSPPEELGGAIEAASYAVRDTFPELELDRAAFDRIAEVAIEAALHHAAQRHQAFVGQEAADDGAAGGDNSHPPAGHPTTTP</sequence>
<dbReference type="Proteomes" id="UP000501191">
    <property type="component" value="Segment"/>
</dbReference>